<proteinExistence type="predicted"/>
<evidence type="ECO:0000313" key="1">
    <source>
        <dbReference type="EMBL" id="KAH3830538.1"/>
    </source>
</evidence>
<name>A0A9D4K2S1_DREPO</name>
<gene>
    <name evidence="1" type="ORF">DPMN_103782</name>
</gene>
<dbReference type="Proteomes" id="UP000828390">
    <property type="component" value="Unassembled WGS sequence"/>
</dbReference>
<dbReference type="EMBL" id="JAIWYP010000004">
    <property type="protein sequence ID" value="KAH3830538.1"/>
    <property type="molecule type" value="Genomic_DNA"/>
</dbReference>
<reference evidence="1" key="2">
    <citation type="submission" date="2020-11" db="EMBL/GenBank/DDBJ databases">
        <authorList>
            <person name="McCartney M.A."/>
            <person name="Auch B."/>
            <person name="Kono T."/>
            <person name="Mallez S."/>
            <person name="Becker A."/>
            <person name="Gohl D.M."/>
            <person name="Silverstein K.A.T."/>
            <person name="Koren S."/>
            <person name="Bechman K.B."/>
            <person name="Herman A."/>
            <person name="Abrahante J.E."/>
            <person name="Garbe J."/>
        </authorList>
    </citation>
    <scope>NUCLEOTIDE SEQUENCE</scope>
    <source>
        <strain evidence="1">Duluth1</strain>
        <tissue evidence="1">Whole animal</tissue>
    </source>
</reference>
<organism evidence="1 2">
    <name type="scientific">Dreissena polymorpha</name>
    <name type="common">Zebra mussel</name>
    <name type="synonym">Mytilus polymorpha</name>
    <dbReference type="NCBI Taxonomy" id="45954"/>
    <lineage>
        <taxon>Eukaryota</taxon>
        <taxon>Metazoa</taxon>
        <taxon>Spiralia</taxon>
        <taxon>Lophotrochozoa</taxon>
        <taxon>Mollusca</taxon>
        <taxon>Bivalvia</taxon>
        <taxon>Autobranchia</taxon>
        <taxon>Heteroconchia</taxon>
        <taxon>Euheterodonta</taxon>
        <taxon>Imparidentia</taxon>
        <taxon>Neoheterodontei</taxon>
        <taxon>Myida</taxon>
        <taxon>Dreissenoidea</taxon>
        <taxon>Dreissenidae</taxon>
        <taxon>Dreissena</taxon>
    </lineage>
</organism>
<evidence type="ECO:0000313" key="2">
    <source>
        <dbReference type="Proteomes" id="UP000828390"/>
    </source>
</evidence>
<dbReference type="AlphaFoldDB" id="A0A9D4K2S1"/>
<keyword evidence="2" id="KW-1185">Reference proteome</keyword>
<sequence length="52" mass="6362">MTLPENESIWSWDGKIFHKSTKDVVRPIAYEEYTHWMGTDWPKLINRYYSIK</sequence>
<accession>A0A9D4K2S1</accession>
<comment type="caution">
    <text evidence="1">The sequence shown here is derived from an EMBL/GenBank/DDBJ whole genome shotgun (WGS) entry which is preliminary data.</text>
</comment>
<protein>
    <submittedName>
        <fullName evidence="1">Uncharacterized protein</fullName>
    </submittedName>
</protein>
<reference evidence="1" key="1">
    <citation type="journal article" date="2019" name="bioRxiv">
        <title>The Genome of the Zebra Mussel, Dreissena polymorpha: A Resource for Invasive Species Research.</title>
        <authorList>
            <person name="McCartney M.A."/>
            <person name="Auch B."/>
            <person name="Kono T."/>
            <person name="Mallez S."/>
            <person name="Zhang Y."/>
            <person name="Obille A."/>
            <person name="Becker A."/>
            <person name="Abrahante J.E."/>
            <person name="Garbe J."/>
            <person name="Badalamenti J.P."/>
            <person name="Herman A."/>
            <person name="Mangelson H."/>
            <person name="Liachko I."/>
            <person name="Sullivan S."/>
            <person name="Sone E.D."/>
            <person name="Koren S."/>
            <person name="Silverstein K.A.T."/>
            <person name="Beckman K.B."/>
            <person name="Gohl D.M."/>
        </authorList>
    </citation>
    <scope>NUCLEOTIDE SEQUENCE</scope>
    <source>
        <strain evidence="1">Duluth1</strain>
        <tissue evidence="1">Whole animal</tissue>
    </source>
</reference>